<gene>
    <name evidence="3" type="ORF">DWV06_01220</name>
</gene>
<dbReference type="PROSITE" id="PS50006">
    <property type="entry name" value="FHA_DOMAIN"/>
    <property type="match status" value="1"/>
</dbReference>
<evidence type="ECO:0000256" key="1">
    <source>
        <dbReference type="SAM" id="Phobius"/>
    </source>
</evidence>
<sequence length="208" mass="23815">MVKKYKNNWISYLTGIGTMLFVCVIIPFILVKCKVKLFTHVIKIQEWGVFALLFLIGVFLSCMLHFAYMVYEKKEKVKEEPVFETYEESNTKVETVQPLVSQVANSVYQRGYLILQGKGGLSDRIYIGNNDFYIGRDINVDLQLNTGGISKKHALISKKNGTYCIMDTNSTNGTKVNQKQLQPLTDYSLQSGDLITFATIKYYFYFEG</sequence>
<dbReference type="InterPro" id="IPR050923">
    <property type="entry name" value="Cell_Proc_Reg/RNA_Proc"/>
</dbReference>
<evidence type="ECO:0000313" key="3">
    <source>
        <dbReference type="EMBL" id="RDU25149.1"/>
    </source>
</evidence>
<dbReference type="Proteomes" id="UP000255036">
    <property type="component" value="Unassembled WGS sequence"/>
</dbReference>
<dbReference type="InterPro" id="IPR008984">
    <property type="entry name" value="SMAD_FHA_dom_sf"/>
</dbReference>
<organism evidence="3 4">
    <name type="scientific">Anaerosacchariphilus polymeriproducens</name>
    <dbReference type="NCBI Taxonomy" id="1812858"/>
    <lineage>
        <taxon>Bacteria</taxon>
        <taxon>Bacillati</taxon>
        <taxon>Bacillota</taxon>
        <taxon>Clostridia</taxon>
        <taxon>Lachnospirales</taxon>
        <taxon>Lachnospiraceae</taxon>
        <taxon>Anaerosacchariphilus</taxon>
    </lineage>
</organism>
<dbReference type="RefSeq" id="WP_115480357.1">
    <property type="nucleotide sequence ID" value="NZ_QRCT01000007.1"/>
</dbReference>
<keyword evidence="1" id="KW-1133">Transmembrane helix</keyword>
<dbReference type="OrthoDB" id="9783862at2"/>
<dbReference type="SMART" id="SM00240">
    <property type="entry name" value="FHA"/>
    <property type="match status" value="1"/>
</dbReference>
<evidence type="ECO:0000313" key="4">
    <source>
        <dbReference type="Proteomes" id="UP000255036"/>
    </source>
</evidence>
<dbReference type="SUPFAM" id="SSF49879">
    <property type="entry name" value="SMAD/FHA domain"/>
    <property type="match status" value="1"/>
</dbReference>
<keyword evidence="1" id="KW-0472">Membrane</keyword>
<accession>A0A371B021</accession>
<dbReference type="Pfam" id="PF00498">
    <property type="entry name" value="FHA"/>
    <property type="match status" value="1"/>
</dbReference>
<protein>
    <submittedName>
        <fullName evidence="3">FHA domain-containing protein</fullName>
    </submittedName>
</protein>
<feature type="transmembrane region" description="Helical" evidence="1">
    <location>
        <begin position="50"/>
        <end position="71"/>
    </location>
</feature>
<feature type="transmembrane region" description="Helical" evidence="1">
    <location>
        <begin position="12"/>
        <end position="30"/>
    </location>
</feature>
<dbReference type="PANTHER" id="PTHR23308">
    <property type="entry name" value="NUCLEAR INHIBITOR OF PROTEIN PHOSPHATASE-1"/>
    <property type="match status" value="1"/>
</dbReference>
<dbReference type="CDD" id="cd00060">
    <property type="entry name" value="FHA"/>
    <property type="match status" value="1"/>
</dbReference>
<evidence type="ECO:0000259" key="2">
    <source>
        <dbReference type="PROSITE" id="PS50006"/>
    </source>
</evidence>
<dbReference type="Gene3D" id="2.60.200.20">
    <property type="match status" value="1"/>
</dbReference>
<name>A0A371B021_9FIRM</name>
<reference evidence="3 4" key="1">
    <citation type="submission" date="2018-07" db="EMBL/GenBank/DDBJ databases">
        <title>Anaerosacharophilus polymeroproducens gen. nov. sp. nov., an anaerobic bacterium isolated from salt field.</title>
        <authorList>
            <person name="Kim W."/>
            <person name="Yang S.-H."/>
            <person name="Oh J."/>
            <person name="Lee J.-H."/>
            <person name="Kwon K.K."/>
        </authorList>
    </citation>
    <scope>NUCLEOTIDE SEQUENCE [LARGE SCALE GENOMIC DNA]</scope>
    <source>
        <strain evidence="3 4">MCWD5</strain>
    </source>
</reference>
<dbReference type="EMBL" id="QRCT01000007">
    <property type="protein sequence ID" value="RDU25149.1"/>
    <property type="molecule type" value="Genomic_DNA"/>
</dbReference>
<feature type="domain" description="FHA" evidence="2">
    <location>
        <begin position="132"/>
        <end position="181"/>
    </location>
</feature>
<keyword evidence="1" id="KW-0812">Transmembrane</keyword>
<proteinExistence type="predicted"/>
<dbReference type="AlphaFoldDB" id="A0A371B021"/>
<dbReference type="InterPro" id="IPR000253">
    <property type="entry name" value="FHA_dom"/>
</dbReference>
<comment type="caution">
    <text evidence="3">The sequence shown here is derived from an EMBL/GenBank/DDBJ whole genome shotgun (WGS) entry which is preliminary data.</text>
</comment>
<keyword evidence="4" id="KW-1185">Reference proteome</keyword>